<comment type="caution">
    <text evidence="2">The sequence shown here is derived from an EMBL/GenBank/DDBJ whole genome shotgun (WGS) entry which is preliminary data.</text>
</comment>
<keyword evidence="3" id="KW-1185">Reference proteome</keyword>
<feature type="non-terminal residue" evidence="2">
    <location>
        <position position="1"/>
    </location>
</feature>
<dbReference type="HOGENOM" id="CLU_2891214_0_0_10"/>
<proteinExistence type="predicted"/>
<gene>
    <name evidence="2" type="ORF">HMPREF9151_00313</name>
</gene>
<evidence type="ECO:0000256" key="1">
    <source>
        <dbReference type="SAM" id="MobiDB-lite"/>
    </source>
</evidence>
<name>L1NJP1_9BACT</name>
<dbReference type="Proteomes" id="UP000010433">
    <property type="component" value="Unassembled WGS sequence"/>
</dbReference>
<accession>L1NJP1</accession>
<organism evidence="2 3">
    <name type="scientific">Hoylesella saccharolytica F0055</name>
    <dbReference type="NCBI Taxonomy" id="1127699"/>
    <lineage>
        <taxon>Bacteria</taxon>
        <taxon>Pseudomonadati</taxon>
        <taxon>Bacteroidota</taxon>
        <taxon>Bacteroidia</taxon>
        <taxon>Bacteroidales</taxon>
        <taxon>Prevotellaceae</taxon>
        <taxon>Hoylesella</taxon>
    </lineage>
</organism>
<sequence length="63" mass="6949">DLAQSVAPSNESRVQVAVNNEGKTNEATKHIQQPIEKGQVAPKNEQQAQQQKNEPKKAKGIRM</sequence>
<feature type="compositionally biased region" description="Polar residues" evidence="1">
    <location>
        <begin position="1"/>
        <end position="22"/>
    </location>
</feature>
<evidence type="ECO:0000313" key="3">
    <source>
        <dbReference type="Proteomes" id="UP000010433"/>
    </source>
</evidence>
<dbReference type="PATRIC" id="fig|1127699.3.peg.282"/>
<evidence type="ECO:0000313" key="2">
    <source>
        <dbReference type="EMBL" id="EKY03556.1"/>
    </source>
</evidence>
<dbReference type="STRING" id="1127699.HMPREF9151_00313"/>
<dbReference type="EMBL" id="AMEP01000033">
    <property type="protein sequence ID" value="EKY03556.1"/>
    <property type="molecule type" value="Genomic_DNA"/>
</dbReference>
<protein>
    <submittedName>
        <fullName evidence="2">Uncharacterized protein</fullName>
    </submittedName>
</protein>
<dbReference type="AlphaFoldDB" id="L1NJP1"/>
<feature type="compositionally biased region" description="Low complexity" evidence="1">
    <location>
        <begin position="42"/>
        <end position="52"/>
    </location>
</feature>
<feature type="region of interest" description="Disordered" evidence="1">
    <location>
        <begin position="1"/>
        <end position="63"/>
    </location>
</feature>
<reference evidence="2 3" key="1">
    <citation type="submission" date="2012-05" db="EMBL/GenBank/DDBJ databases">
        <authorList>
            <person name="Weinstock G."/>
            <person name="Sodergren E."/>
            <person name="Lobos E.A."/>
            <person name="Fulton L."/>
            <person name="Fulton R."/>
            <person name="Courtney L."/>
            <person name="Fronick C."/>
            <person name="O'Laughlin M."/>
            <person name="Godfrey J."/>
            <person name="Wilson R.M."/>
            <person name="Miner T."/>
            <person name="Farmer C."/>
            <person name="Delehaunty K."/>
            <person name="Cordes M."/>
            <person name="Minx P."/>
            <person name="Tomlinson C."/>
            <person name="Chen J."/>
            <person name="Wollam A."/>
            <person name="Pepin K.H."/>
            <person name="Bhonagiri V."/>
            <person name="Zhang X."/>
            <person name="Suruliraj S."/>
            <person name="Warren W."/>
            <person name="Mitreva M."/>
            <person name="Mardis E.R."/>
            <person name="Wilson R.K."/>
        </authorList>
    </citation>
    <scope>NUCLEOTIDE SEQUENCE [LARGE SCALE GENOMIC DNA]</scope>
    <source>
        <strain evidence="2 3">F0055</strain>
    </source>
</reference>